<sequence length="610" mass="69279">MDANQARRRTDLDFVPVHEPASTSQAPKAFIYQPLDPDRDADSIRLVLIQPHTNDDDLLCCNLIHVKFAEKRRYNALSYMWGAEAVKVDILLEGALFQVGQNLWDALHYLRSSETQMPFWIDAICINQRDVEERNRQLPMMKWIYFRADTVVTWLGRKYSKYQMSAKVQNNSWATSEITDESWGTLKNGVSEKDRNERALVKELRSDEYWDRLWIIQEIGQARQNLVCFGTSAMAWNAFIEMVTVRESGGDGPLRLNRLVKEKYTGSLTLQTLLQDHRKALCKEPRDKIYGLIGLAADAFQFPMDYNKSLLEVWTDTMVFLNAQGSLDERDIIPFGSLVKSLLIGNNLGPLQQALRPHDPQLDSVYVVGDTESDLVFELQAVVVGCIQAVGPSTDEIISSLRKADDWAGQVQQNFRDELGDAHRENDTLMRYILEFDEARLAAICYGHVSNVRWLDSPGDSRWKINTLNSYIDTIQANQDRYASKLNPNTQASSDDVQTGPAGSSKPFLVRNRARRKTPWKMGIASSLAQPGDLICWVPGIQRALILRASFKQLKKIHKGTILQGFGTALFTDDFDSTDKARHADRLKTFSDCEKLDIQIDAATIYVLLA</sequence>
<dbReference type="Pfam" id="PF06985">
    <property type="entry name" value="HET"/>
    <property type="match status" value="1"/>
</dbReference>
<dbReference type="PANTHER" id="PTHR24148:SF73">
    <property type="entry name" value="HET DOMAIN PROTEIN (AFU_ORTHOLOGUE AFUA_8G01020)"/>
    <property type="match status" value="1"/>
</dbReference>
<dbReference type="PANTHER" id="PTHR24148">
    <property type="entry name" value="ANKYRIN REPEAT DOMAIN-CONTAINING PROTEIN 39 HOMOLOG-RELATED"/>
    <property type="match status" value="1"/>
</dbReference>
<dbReference type="STRING" id="1745343.A0A2J6Q330"/>
<name>A0A2J6Q330_9HELO</name>
<accession>A0A2J6Q330</accession>
<reference evidence="3 4" key="1">
    <citation type="submission" date="2016-05" db="EMBL/GenBank/DDBJ databases">
        <title>A degradative enzymes factory behind the ericoid mycorrhizal symbiosis.</title>
        <authorList>
            <consortium name="DOE Joint Genome Institute"/>
            <person name="Martino E."/>
            <person name="Morin E."/>
            <person name="Grelet G."/>
            <person name="Kuo A."/>
            <person name="Kohler A."/>
            <person name="Daghino S."/>
            <person name="Barry K."/>
            <person name="Choi C."/>
            <person name="Cichocki N."/>
            <person name="Clum A."/>
            <person name="Copeland A."/>
            <person name="Hainaut M."/>
            <person name="Haridas S."/>
            <person name="Labutti K."/>
            <person name="Lindquist E."/>
            <person name="Lipzen A."/>
            <person name="Khouja H.-R."/>
            <person name="Murat C."/>
            <person name="Ohm R."/>
            <person name="Olson A."/>
            <person name="Spatafora J."/>
            <person name="Veneault-Fourrey C."/>
            <person name="Henrissat B."/>
            <person name="Grigoriev I."/>
            <person name="Martin F."/>
            <person name="Perotto S."/>
        </authorList>
    </citation>
    <scope>NUCLEOTIDE SEQUENCE [LARGE SCALE GENOMIC DNA]</scope>
    <source>
        <strain evidence="3 4">UAMH 7357</strain>
    </source>
</reference>
<protein>
    <recommendedName>
        <fullName evidence="2">Heterokaryon incompatibility domain-containing protein</fullName>
    </recommendedName>
</protein>
<evidence type="ECO:0000313" key="3">
    <source>
        <dbReference type="EMBL" id="PMD20692.1"/>
    </source>
</evidence>
<feature type="domain" description="Heterokaryon incompatibility" evidence="2">
    <location>
        <begin position="74"/>
        <end position="218"/>
    </location>
</feature>
<evidence type="ECO:0000259" key="2">
    <source>
        <dbReference type="Pfam" id="PF06985"/>
    </source>
</evidence>
<dbReference type="InterPro" id="IPR052895">
    <property type="entry name" value="HetReg/Transcr_Mod"/>
</dbReference>
<evidence type="ECO:0000256" key="1">
    <source>
        <dbReference type="SAM" id="MobiDB-lite"/>
    </source>
</evidence>
<evidence type="ECO:0000313" key="4">
    <source>
        <dbReference type="Proteomes" id="UP000235672"/>
    </source>
</evidence>
<keyword evidence="4" id="KW-1185">Reference proteome</keyword>
<dbReference type="EMBL" id="KZ613484">
    <property type="protein sequence ID" value="PMD20692.1"/>
    <property type="molecule type" value="Genomic_DNA"/>
</dbReference>
<proteinExistence type="predicted"/>
<feature type="compositionally biased region" description="Polar residues" evidence="1">
    <location>
        <begin position="486"/>
        <end position="497"/>
    </location>
</feature>
<gene>
    <name evidence="3" type="ORF">NA56DRAFT_704495</name>
</gene>
<organism evidence="3 4">
    <name type="scientific">Hyaloscypha hepaticicola</name>
    <dbReference type="NCBI Taxonomy" id="2082293"/>
    <lineage>
        <taxon>Eukaryota</taxon>
        <taxon>Fungi</taxon>
        <taxon>Dikarya</taxon>
        <taxon>Ascomycota</taxon>
        <taxon>Pezizomycotina</taxon>
        <taxon>Leotiomycetes</taxon>
        <taxon>Helotiales</taxon>
        <taxon>Hyaloscyphaceae</taxon>
        <taxon>Hyaloscypha</taxon>
    </lineage>
</organism>
<dbReference type="Proteomes" id="UP000235672">
    <property type="component" value="Unassembled WGS sequence"/>
</dbReference>
<dbReference type="AlphaFoldDB" id="A0A2J6Q330"/>
<dbReference type="InterPro" id="IPR010730">
    <property type="entry name" value="HET"/>
</dbReference>
<dbReference type="OrthoDB" id="194358at2759"/>
<feature type="region of interest" description="Disordered" evidence="1">
    <location>
        <begin position="486"/>
        <end position="507"/>
    </location>
</feature>